<dbReference type="AlphaFoldDB" id="A0A165HCI4"/>
<feature type="transmembrane region" description="Helical" evidence="8">
    <location>
        <begin position="604"/>
        <end position="622"/>
    </location>
</feature>
<evidence type="ECO:0000256" key="4">
    <source>
        <dbReference type="ARBA" id="ARBA00022692"/>
    </source>
</evidence>
<dbReference type="GO" id="GO:0005227">
    <property type="term" value="F:calcium-activated cation channel activity"/>
    <property type="evidence" value="ECO:0007669"/>
    <property type="project" value="InterPro"/>
</dbReference>
<dbReference type="InterPro" id="IPR032880">
    <property type="entry name" value="CSC1/OSCA1-like_N"/>
</dbReference>
<evidence type="ECO:0000259" key="11">
    <source>
        <dbReference type="Pfam" id="PF13967"/>
    </source>
</evidence>
<dbReference type="Proteomes" id="UP000076632">
    <property type="component" value="Unassembled WGS sequence"/>
</dbReference>
<feature type="domain" description="CSC1/OSCA1-like cytosolic" evidence="12">
    <location>
        <begin position="214"/>
        <end position="411"/>
    </location>
</feature>
<name>A0A165HCI4_XYLHT</name>
<accession>A0A165HCI4</accession>
<organism evidence="13 14">
    <name type="scientific">Xylona heveae (strain CBS 132557 / TC161)</name>
    <dbReference type="NCBI Taxonomy" id="1328760"/>
    <lineage>
        <taxon>Eukaryota</taxon>
        <taxon>Fungi</taxon>
        <taxon>Dikarya</taxon>
        <taxon>Ascomycota</taxon>
        <taxon>Pezizomycotina</taxon>
        <taxon>Xylonomycetes</taxon>
        <taxon>Xylonales</taxon>
        <taxon>Xylonaceae</taxon>
        <taxon>Xylona</taxon>
    </lineage>
</organism>
<feature type="transmembrane region" description="Helical" evidence="8">
    <location>
        <begin position="675"/>
        <end position="695"/>
    </location>
</feature>
<feature type="transmembrane region" description="Helical" evidence="8">
    <location>
        <begin position="563"/>
        <end position="592"/>
    </location>
</feature>
<feature type="compositionally biased region" description="Polar residues" evidence="7">
    <location>
        <begin position="752"/>
        <end position="768"/>
    </location>
</feature>
<dbReference type="InterPro" id="IPR027815">
    <property type="entry name" value="CSC1/OSCA1-like_cyt"/>
</dbReference>
<evidence type="ECO:0000259" key="9">
    <source>
        <dbReference type="Pfam" id="PF02714"/>
    </source>
</evidence>
<dbReference type="Pfam" id="PF14703">
    <property type="entry name" value="PHM7_cyt"/>
    <property type="match status" value="1"/>
</dbReference>
<dbReference type="FunCoup" id="A0A165HCI4">
    <property type="interactions" value="158"/>
</dbReference>
<evidence type="ECO:0000256" key="7">
    <source>
        <dbReference type="SAM" id="MobiDB-lite"/>
    </source>
</evidence>
<feature type="transmembrane region" description="Helical" evidence="8">
    <location>
        <begin position="518"/>
        <end position="543"/>
    </location>
</feature>
<dbReference type="GO" id="GO:0005886">
    <property type="term" value="C:plasma membrane"/>
    <property type="evidence" value="ECO:0007669"/>
    <property type="project" value="TreeGrafter"/>
</dbReference>
<feature type="compositionally biased region" description="Low complexity" evidence="7">
    <location>
        <begin position="769"/>
        <end position="779"/>
    </location>
</feature>
<feature type="transmembrane region" description="Helical" evidence="8">
    <location>
        <begin position="474"/>
        <end position="497"/>
    </location>
</feature>
<feature type="transmembrane region" description="Helical" evidence="8">
    <location>
        <begin position="39"/>
        <end position="63"/>
    </location>
</feature>
<sequence length="898" mass="99960">MASAVDAALRAAHGALVRRVDQNSDSNIGSSDQQSNPSLSSFVTVLVPVAIVAGVEFVAFLILRRMYPRHYAPRTFLGSLRQENRSPSLPKGLLNWIVAFFKIPDTFILNHHSMDAYLFIRFLKIATTICFVGCFITWPVLFPVNATGGGGQEQLNILSFSNIIGDKNRYLAHTFIAWIFFGFVLFMVTRESIYYVNLRQAYLMSRIYGSRMSSRTVLFRSVPKDYLDEAKLRRLFGPTVKNIWIATDCKKLEDQVKERDKIAMKLEGAEIKLITEANKARLKSFKQAGNRDEESAAIGHTDGDGDSESGSVAGRWIAPKQRPTHRLKPLIGKKVDTIDWSRSELQKRIPEVEALQESHRAGDAKYLNSVFVEFATVGAAQEAYQSLTHHRALCMAPRHIGITPGEVIWSNLRMFWWERIIRLIIAVAFVVVLIIFWSIPVAFVGALSNIYYLINKVHFLKFLLKLPTFLRGLVTGLLPSVLLAVLMALLPIVLRLAARFGGDPSLSAVELTVQNSYFGFQVVQVFLVATLSSAASAAVTQIIENPTSVTKLLANQLPKASNFYISYIVLQGLAVSTQSLLAISGLVLARVLGKILDKSPRKMYARWSSLAGLGWGTLFPIYENLLVIALVYSCIAPLVLGFATIGLYLFYLAYRYNILFVNDSDIDTKGAVYPRALQHIMVGVYLAELCLIGLFGIKAAAAPLVLTIIFLVFTVLYHISLQSALDPVIKYIPKSIDLEEEDLLAAEEGYHNGTSTSHDKNGTSPAVATTTNGSSSGNGKASSLPPAPHKKPNFFVKWLRPDKYTDYQTLRRLVPRDYVELQPSPEAERNAYYNPAINAAAPLLWIPRDEAGVSRQEVQHTSKVIPITDEGAFLNEKNKIIWDKDTGLPPIYEEKVDY</sequence>
<dbReference type="InParanoid" id="A0A165HCI4"/>
<evidence type="ECO:0000256" key="8">
    <source>
        <dbReference type="SAM" id="Phobius"/>
    </source>
</evidence>
<dbReference type="Pfam" id="PF12621">
    <property type="entry name" value="PHM7_ext"/>
    <property type="match status" value="1"/>
</dbReference>
<evidence type="ECO:0000256" key="1">
    <source>
        <dbReference type="ARBA" id="ARBA00004141"/>
    </source>
</evidence>
<dbReference type="STRING" id="1328760.A0A165HCI4"/>
<comment type="subcellular location">
    <subcellularLocation>
        <location evidence="1">Membrane</location>
        <topology evidence="1">Multi-pass membrane protein</topology>
    </subcellularLocation>
</comment>
<evidence type="ECO:0000259" key="12">
    <source>
        <dbReference type="Pfam" id="PF14703"/>
    </source>
</evidence>
<keyword evidence="3" id="KW-0813">Transport</keyword>
<keyword evidence="5 8" id="KW-1133">Transmembrane helix</keyword>
<comment type="similarity">
    <text evidence="2">Belongs to the CSC1 (TC 1.A.17) family.</text>
</comment>
<dbReference type="InterPro" id="IPR003864">
    <property type="entry name" value="CSC1/OSCA1-like_7TM"/>
</dbReference>
<protein>
    <submittedName>
        <fullName evidence="13">DUF221-domain-containing protein</fullName>
    </submittedName>
</protein>
<evidence type="ECO:0000256" key="6">
    <source>
        <dbReference type="ARBA" id="ARBA00023136"/>
    </source>
</evidence>
<evidence type="ECO:0000313" key="14">
    <source>
        <dbReference type="Proteomes" id="UP000076632"/>
    </source>
</evidence>
<keyword evidence="4 8" id="KW-0812">Transmembrane</keyword>
<feature type="domain" description="CSC1/OSCA1-like N-terminal transmembrane" evidence="11">
    <location>
        <begin position="41"/>
        <end position="191"/>
    </location>
</feature>
<feature type="domain" description="10TM putative phosphate transporter extracellular tail" evidence="10">
    <location>
        <begin position="798"/>
        <end position="890"/>
    </location>
</feature>
<dbReference type="EMBL" id="KV407457">
    <property type="protein sequence ID" value="KZF23298.1"/>
    <property type="molecule type" value="Genomic_DNA"/>
</dbReference>
<evidence type="ECO:0000259" key="10">
    <source>
        <dbReference type="Pfam" id="PF12621"/>
    </source>
</evidence>
<dbReference type="PANTHER" id="PTHR13018">
    <property type="entry name" value="PROBABLE MEMBRANE PROTEIN DUF221-RELATED"/>
    <property type="match status" value="1"/>
</dbReference>
<keyword evidence="14" id="KW-1185">Reference proteome</keyword>
<dbReference type="PANTHER" id="PTHR13018:SF26">
    <property type="entry name" value="DOMAIN PROTEIN, PUTATIVE (AFU_ORTHOLOGUE AFUA_5G10920)-RELATED"/>
    <property type="match status" value="1"/>
</dbReference>
<feature type="region of interest" description="Disordered" evidence="7">
    <location>
        <begin position="286"/>
        <end position="312"/>
    </location>
</feature>
<gene>
    <name evidence="13" type="ORF">L228DRAFT_246057</name>
</gene>
<feature type="transmembrane region" description="Helical" evidence="8">
    <location>
        <begin position="122"/>
        <end position="141"/>
    </location>
</feature>
<feature type="transmembrane region" description="Helical" evidence="8">
    <location>
        <begin position="701"/>
        <end position="721"/>
    </location>
</feature>
<evidence type="ECO:0000256" key="5">
    <source>
        <dbReference type="ARBA" id="ARBA00022989"/>
    </source>
</evidence>
<dbReference type="Pfam" id="PF02714">
    <property type="entry name" value="RSN1_7TM"/>
    <property type="match status" value="1"/>
</dbReference>
<keyword evidence="6 8" id="KW-0472">Membrane</keyword>
<evidence type="ECO:0000313" key="13">
    <source>
        <dbReference type="EMBL" id="KZF23298.1"/>
    </source>
</evidence>
<evidence type="ECO:0000256" key="2">
    <source>
        <dbReference type="ARBA" id="ARBA00007779"/>
    </source>
</evidence>
<feature type="region of interest" description="Disordered" evidence="7">
    <location>
        <begin position="750"/>
        <end position="788"/>
    </location>
</feature>
<dbReference type="GeneID" id="28897451"/>
<proteinExistence type="inferred from homology"/>
<feature type="transmembrane region" description="Helical" evidence="8">
    <location>
        <begin position="170"/>
        <end position="189"/>
    </location>
</feature>
<feature type="domain" description="CSC1/OSCA1-like 7TM region" evidence="9">
    <location>
        <begin position="424"/>
        <end position="695"/>
    </location>
</feature>
<dbReference type="OMA" id="DPTQVIW"/>
<dbReference type="RefSeq" id="XP_018188853.1">
    <property type="nucleotide sequence ID" value="XM_018332314.1"/>
</dbReference>
<feature type="transmembrane region" description="Helical" evidence="8">
    <location>
        <begin position="628"/>
        <end position="654"/>
    </location>
</feature>
<feature type="transmembrane region" description="Helical" evidence="8">
    <location>
        <begin position="423"/>
        <end position="454"/>
    </location>
</feature>
<reference evidence="13 14" key="1">
    <citation type="journal article" date="2016" name="Fungal Biol.">
        <title>The genome of Xylona heveae provides a window into fungal endophytism.</title>
        <authorList>
            <person name="Gazis R."/>
            <person name="Kuo A."/>
            <person name="Riley R."/>
            <person name="LaButti K."/>
            <person name="Lipzen A."/>
            <person name="Lin J."/>
            <person name="Amirebrahimi M."/>
            <person name="Hesse C.N."/>
            <person name="Spatafora J.W."/>
            <person name="Henrissat B."/>
            <person name="Hainaut M."/>
            <person name="Grigoriev I.V."/>
            <person name="Hibbett D.S."/>
        </authorList>
    </citation>
    <scope>NUCLEOTIDE SEQUENCE [LARGE SCALE GENOMIC DNA]</scope>
    <source>
        <strain evidence="13 14">TC161</strain>
    </source>
</reference>
<dbReference type="InterPro" id="IPR045122">
    <property type="entry name" value="Csc1-like"/>
</dbReference>
<dbReference type="OrthoDB" id="1076608at2759"/>
<evidence type="ECO:0000256" key="3">
    <source>
        <dbReference type="ARBA" id="ARBA00022448"/>
    </source>
</evidence>
<dbReference type="Pfam" id="PF13967">
    <property type="entry name" value="RSN1_TM"/>
    <property type="match status" value="1"/>
</dbReference>
<dbReference type="InterPro" id="IPR022257">
    <property type="entry name" value="PHM7_ext"/>
</dbReference>